<evidence type="ECO:0000259" key="1">
    <source>
        <dbReference type="Pfam" id="PF02441"/>
    </source>
</evidence>
<proteinExistence type="predicted"/>
<gene>
    <name evidence="2" type="ORF">Mal64_07170</name>
</gene>
<keyword evidence="3" id="KW-1185">Reference proteome</keyword>
<dbReference type="Proteomes" id="UP000315440">
    <property type="component" value="Unassembled WGS sequence"/>
</dbReference>
<dbReference type="GO" id="GO:0004633">
    <property type="term" value="F:phosphopantothenoylcysteine decarboxylase activity"/>
    <property type="evidence" value="ECO:0007669"/>
    <property type="project" value="TreeGrafter"/>
</dbReference>
<dbReference type="SUPFAM" id="SSF52507">
    <property type="entry name" value="Homo-oligomeric flavin-containing Cys decarboxylases, HFCD"/>
    <property type="match status" value="1"/>
</dbReference>
<dbReference type="PANTHER" id="PTHR14359">
    <property type="entry name" value="HOMO-OLIGOMERIC FLAVIN CONTAINING CYS DECARBOXYLASE FAMILY"/>
    <property type="match status" value="1"/>
</dbReference>
<sequence length="177" mass="18171">MPEILIGVGGGVSAYKTAALVSRLAQDGHGVSVVMTEAARRFIGAATFSALTGRSVPEGSFDLAEHPLGPHIELARRADLLCIAPATADLLAKAAHGMADDLLSTLLLSFTGPVLMAPAMNTEMWSKPAVQRNVAAVGDDGVRIVSPGSGWLSCRQQGAGRMAEPDEIAAAIAAALE</sequence>
<dbReference type="Pfam" id="PF02441">
    <property type="entry name" value="Flavoprotein"/>
    <property type="match status" value="1"/>
</dbReference>
<evidence type="ECO:0000313" key="3">
    <source>
        <dbReference type="Proteomes" id="UP000315440"/>
    </source>
</evidence>
<comment type="caution">
    <text evidence="2">The sequence shown here is derived from an EMBL/GenBank/DDBJ whole genome shotgun (WGS) entry which is preliminary data.</text>
</comment>
<name>A0A5C5ZSV2_9BACT</name>
<dbReference type="Gene3D" id="3.40.50.1950">
    <property type="entry name" value="Flavin prenyltransferase-like"/>
    <property type="match status" value="1"/>
</dbReference>
<dbReference type="EMBL" id="SJPQ01000001">
    <property type="protein sequence ID" value="TWT90330.1"/>
    <property type="molecule type" value="Genomic_DNA"/>
</dbReference>
<dbReference type="InterPro" id="IPR036551">
    <property type="entry name" value="Flavin_trans-like"/>
</dbReference>
<dbReference type="PANTHER" id="PTHR14359:SF6">
    <property type="entry name" value="PHOSPHOPANTOTHENOYLCYSTEINE DECARBOXYLASE"/>
    <property type="match status" value="1"/>
</dbReference>
<dbReference type="OrthoDB" id="9802554at2"/>
<dbReference type="RefSeq" id="WP_146397118.1">
    <property type="nucleotide sequence ID" value="NZ_SJPQ01000001.1"/>
</dbReference>
<dbReference type="AlphaFoldDB" id="A0A5C5ZSV2"/>
<feature type="domain" description="Flavoprotein" evidence="1">
    <location>
        <begin position="3"/>
        <end position="174"/>
    </location>
</feature>
<dbReference type="GO" id="GO:0010181">
    <property type="term" value="F:FMN binding"/>
    <property type="evidence" value="ECO:0007669"/>
    <property type="project" value="TreeGrafter"/>
</dbReference>
<protein>
    <submittedName>
        <fullName evidence="2">Phosphopantothenoylcysteine decarboxylase</fullName>
    </submittedName>
</protein>
<dbReference type="GO" id="GO:0071513">
    <property type="term" value="C:phosphopantothenoylcysteine decarboxylase complex"/>
    <property type="evidence" value="ECO:0007669"/>
    <property type="project" value="TreeGrafter"/>
</dbReference>
<evidence type="ECO:0000313" key="2">
    <source>
        <dbReference type="EMBL" id="TWT90330.1"/>
    </source>
</evidence>
<accession>A0A5C5ZSV2</accession>
<dbReference type="GO" id="GO:0015937">
    <property type="term" value="P:coenzyme A biosynthetic process"/>
    <property type="evidence" value="ECO:0007669"/>
    <property type="project" value="TreeGrafter"/>
</dbReference>
<reference evidence="2 3" key="1">
    <citation type="submission" date="2019-02" db="EMBL/GenBank/DDBJ databases">
        <title>Deep-cultivation of Planctomycetes and their phenomic and genomic characterization uncovers novel biology.</title>
        <authorList>
            <person name="Wiegand S."/>
            <person name="Jogler M."/>
            <person name="Boedeker C."/>
            <person name="Pinto D."/>
            <person name="Vollmers J."/>
            <person name="Rivas-Marin E."/>
            <person name="Kohn T."/>
            <person name="Peeters S.H."/>
            <person name="Heuer A."/>
            <person name="Rast P."/>
            <person name="Oberbeckmann S."/>
            <person name="Bunk B."/>
            <person name="Jeske O."/>
            <person name="Meyerdierks A."/>
            <person name="Storesund J.E."/>
            <person name="Kallscheuer N."/>
            <person name="Luecker S."/>
            <person name="Lage O.M."/>
            <person name="Pohl T."/>
            <person name="Merkel B.J."/>
            <person name="Hornburger P."/>
            <person name="Mueller R.-W."/>
            <person name="Bruemmer F."/>
            <person name="Labrenz M."/>
            <person name="Spormann A.M."/>
            <person name="Op Den Camp H."/>
            <person name="Overmann J."/>
            <person name="Amann R."/>
            <person name="Jetten M.S.M."/>
            <person name="Mascher T."/>
            <person name="Medema M.H."/>
            <person name="Devos D.P."/>
            <person name="Kaster A.-K."/>
            <person name="Ovreas L."/>
            <person name="Rohde M."/>
            <person name="Galperin M.Y."/>
            <person name="Jogler C."/>
        </authorList>
    </citation>
    <scope>NUCLEOTIDE SEQUENCE [LARGE SCALE GENOMIC DNA]</scope>
    <source>
        <strain evidence="2 3">Mal64</strain>
    </source>
</reference>
<organism evidence="2 3">
    <name type="scientific">Pseudobythopirellula maris</name>
    <dbReference type="NCBI Taxonomy" id="2527991"/>
    <lineage>
        <taxon>Bacteria</taxon>
        <taxon>Pseudomonadati</taxon>
        <taxon>Planctomycetota</taxon>
        <taxon>Planctomycetia</taxon>
        <taxon>Pirellulales</taxon>
        <taxon>Lacipirellulaceae</taxon>
        <taxon>Pseudobythopirellula</taxon>
    </lineage>
</organism>
<dbReference type="InterPro" id="IPR003382">
    <property type="entry name" value="Flavoprotein"/>
</dbReference>